<sequence length="210" mass="23470">MFTRLQITAALAVATIAWGAVLWLQGTPISWDHLAPFTTVVGVLVAVTLAMEHLLWRLHIFQGWLFDRPDLRGTWKVTIHPEWINPETGEKVPPITAYAGIVQTFSKLQIQLMTPESESCLLAHAIQPTLCGNRFNVSVVYANTPGVELRGVRSERHVGAATISTHGPKYKPDSLTAEYWTDRKTVGRMAFEGRSDKVYSRFEDAKKNLG</sequence>
<gene>
    <name evidence="3" type="ORF">DFR37_103319</name>
</gene>
<name>A0A366HFR7_9BURK</name>
<protein>
    <recommendedName>
        <fullName evidence="2">CD-NTase-associated protein 15 domain-containing protein</fullName>
    </recommendedName>
</protein>
<dbReference type="EMBL" id="QNRQ01000003">
    <property type="protein sequence ID" value="RBP40974.1"/>
    <property type="molecule type" value="Genomic_DNA"/>
</dbReference>
<keyword evidence="1" id="KW-0472">Membrane</keyword>
<keyword evidence="1" id="KW-1133">Transmembrane helix</keyword>
<evidence type="ECO:0000313" key="3">
    <source>
        <dbReference type="EMBL" id="RBP40974.1"/>
    </source>
</evidence>
<accession>A0A366HFR7</accession>
<dbReference type="Proteomes" id="UP000253628">
    <property type="component" value="Unassembled WGS sequence"/>
</dbReference>
<organism evidence="3 4">
    <name type="scientific">Eoetvoesiella caeni</name>
    <dbReference type="NCBI Taxonomy" id="645616"/>
    <lineage>
        <taxon>Bacteria</taxon>
        <taxon>Pseudomonadati</taxon>
        <taxon>Pseudomonadota</taxon>
        <taxon>Betaproteobacteria</taxon>
        <taxon>Burkholderiales</taxon>
        <taxon>Alcaligenaceae</taxon>
        <taxon>Eoetvoesiella</taxon>
    </lineage>
</organism>
<feature type="transmembrane region" description="Helical" evidence="1">
    <location>
        <begin position="35"/>
        <end position="56"/>
    </location>
</feature>
<dbReference type="InterPro" id="IPR041208">
    <property type="entry name" value="Cap15"/>
</dbReference>
<comment type="caution">
    <text evidence="3">The sequence shown here is derived from an EMBL/GenBank/DDBJ whole genome shotgun (WGS) entry which is preliminary data.</text>
</comment>
<proteinExistence type="predicted"/>
<keyword evidence="1" id="KW-0812">Transmembrane</keyword>
<evidence type="ECO:0000259" key="2">
    <source>
        <dbReference type="Pfam" id="PF18153"/>
    </source>
</evidence>
<reference evidence="3 4" key="1">
    <citation type="submission" date="2018-06" db="EMBL/GenBank/DDBJ databases">
        <title>Genomic Encyclopedia of Type Strains, Phase IV (KMG-IV): sequencing the most valuable type-strain genomes for metagenomic binning, comparative biology and taxonomic classification.</title>
        <authorList>
            <person name="Goeker M."/>
        </authorList>
    </citation>
    <scope>NUCLEOTIDE SEQUENCE [LARGE SCALE GENOMIC DNA]</scope>
    <source>
        <strain evidence="3 4">DSM 25520</strain>
    </source>
</reference>
<dbReference type="OrthoDB" id="1430668at2"/>
<feature type="domain" description="CD-NTase-associated protein 15" evidence="2">
    <location>
        <begin position="68"/>
        <end position="192"/>
    </location>
</feature>
<dbReference type="AlphaFoldDB" id="A0A366HFR7"/>
<dbReference type="RefSeq" id="WP_113932722.1">
    <property type="nucleotide sequence ID" value="NZ_JACCEU010000004.1"/>
</dbReference>
<evidence type="ECO:0000313" key="4">
    <source>
        <dbReference type="Proteomes" id="UP000253628"/>
    </source>
</evidence>
<keyword evidence="4" id="KW-1185">Reference proteome</keyword>
<evidence type="ECO:0000256" key="1">
    <source>
        <dbReference type="SAM" id="Phobius"/>
    </source>
</evidence>
<dbReference type="Pfam" id="PF18153">
    <property type="entry name" value="Cap15_CD_rec"/>
    <property type="match status" value="1"/>
</dbReference>